<reference evidence="2" key="2">
    <citation type="submission" date="2021-01" db="EMBL/GenBank/DDBJ databases">
        <authorList>
            <person name="Schikora-Tamarit M.A."/>
        </authorList>
    </citation>
    <scope>NUCLEOTIDE SEQUENCE</scope>
    <source>
        <strain evidence="2">CBS2887</strain>
    </source>
</reference>
<keyword evidence="3" id="KW-1185">Reference proteome</keyword>
<comment type="caution">
    <text evidence="2">The sequence shown here is derived from an EMBL/GenBank/DDBJ whole genome shotgun (WGS) entry which is preliminary data.</text>
</comment>
<protein>
    <submittedName>
        <fullName evidence="2">Uncharacterized protein</fullName>
    </submittedName>
</protein>
<name>A0A9P8TTA2_WICPI</name>
<gene>
    <name evidence="2" type="ORF">WICPIJ_000084</name>
</gene>
<dbReference type="AlphaFoldDB" id="A0A9P8TTA2"/>
<dbReference type="Proteomes" id="UP000774326">
    <property type="component" value="Unassembled WGS sequence"/>
</dbReference>
<keyword evidence="1" id="KW-0812">Transmembrane</keyword>
<accession>A0A9P8TTA2</accession>
<feature type="transmembrane region" description="Helical" evidence="1">
    <location>
        <begin position="38"/>
        <end position="63"/>
    </location>
</feature>
<organism evidence="2 3">
    <name type="scientific">Wickerhamomyces pijperi</name>
    <name type="common">Yeast</name>
    <name type="synonym">Pichia pijperi</name>
    <dbReference type="NCBI Taxonomy" id="599730"/>
    <lineage>
        <taxon>Eukaryota</taxon>
        <taxon>Fungi</taxon>
        <taxon>Dikarya</taxon>
        <taxon>Ascomycota</taxon>
        <taxon>Saccharomycotina</taxon>
        <taxon>Saccharomycetes</taxon>
        <taxon>Phaffomycetales</taxon>
        <taxon>Wickerhamomycetaceae</taxon>
        <taxon>Wickerhamomyces</taxon>
    </lineage>
</organism>
<feature type="transmembrane region" description="Helical" evidence="1">
    <location>
        <begin position="114"/>
        <end position="135"/>
    </location>
</feature>
<proteinExistence type="predicted"/>
<evidence type="ECO:0000313" key="3">
    <source>
        <dbReference type="Proteomes" id="UP000774326"/>
    </source>
</evidence>
<keyword evidence="1" id="KW-1133">Transmembrane helix</keyword>
<dbReference type="EMBL" id="JAEUBG010000056">
    <property type="protein sequence ID" value="KAH3688911.1"/>
    <property type="molecule type" value="Genomic_DNA"/>
</dbReference>
<evidence type="ECO:0000256" key="1">
    <source>
        <dbReference type="SAM" id="Phobius"/>
    </source>
</evidence>
<keyword evidence="1" id="KW-0472">Membrane</keyword>
<evidence type="ECO:0000313" key="2">
    <source>
        <dbReference type="EMBL" id="KAH3688911.1"/>
    </source>
</evidence>
<sequence length="183" mass="20194">MFRLDVTSVLFALVPFVGLVVLSFVLEDELDLPLGAVAVPAAVAVEVALLVALTTLLICKFISEREVLMALKEALLVRGCSSDIVESNDAWPWSLNGSFHALEPLDLLADEDPIVWLLYWLFILLDFSSFSALILSTSSLFRFVGDCLSTAGRYIGLFKSLIPFTTLESMEEEWLNGTDRSVD</sequence>
<reference evidence="2" key="1">
    <citation type="journal article" date="2021" name="Open Biol.">
        <title>Shared evolutionary footprints suggest mitochondrial oxidative damage underlies multiple complex I losses in fungi.</title>
        <authorList>
            <person name="Schikora-Tamarit M.A."/>
            <person name="Marcet-Houben M."/>
            <person name="Nosek J."/>
            <person name="Gabaldon T."/>
        </authorList>
    </citation>
    <scope>NUCLEOTIDE SEQUENCE</scope>
    <source>
        <strain evidence="2">CBS2887</strain>
    </source>
</reference>
<feature type="transmembrane region" description="Helical" evidence="1">
    <location>
        <begin position="6"/>
        <end position="26"/>
    </location>
</feature>